<gene>
    <name evidence="1" type="ORF">FZO89_16470</name>
</gene>
<accession>A0A5D4XLP0</accession>
<dbReference type="Proteomes" id="UP000324973">
    <property type="component" value="Unassembled WGS sequence"/>
</dbReference>
<evidence type="ECO:0000313" key="2">
    <source>
        <dbReference type="Proteomes" id="UP000324973"/>
    </source>
</evidence>
<keyword evidence="2" id="KW-1185">Reference proteome</keyword>
<organism evidence="1 2">
    <name type="scientific">Luteimonas viscosa</name>
    <dbReference type="NCBI Taxonomy" id="1132694"/>
    <lineage>
        <taxon>Bacteria</taxon>
        <taxon>Pseudomonadati</taxon>
        <taxon>Pseudomonadota</taxon>
        <taxon>Gammaproteobacteria</taxon>
        <taxon>Lysobacterales</taxon>
        <taxon>Lysobacteraceae</taxon>
        <taxon>Luteimonas</taxon>
    </lineage>
</organism>
<dbReference type="RefSeq" id="WP_149104512.1">
    <property type="nucleotide sequence ID" value="NZ_VTFT01000002.1"/>
</dbReference>
<dbReference type="OrthoDB" id="5833155at2"/>
<sequence>MRFLVIKQDTSLQALTAQLVKDGDHAPAALDRLRALNPHLDLQRVGKGAVLLLPDSPSYQAEGDKAGDDGFDLFAKEVTTALRDGTTRATDALVANEAQEKEFNKLFKSAAIKKLSDEDTALRGRLDTVATRASAAAKVSKEVAPQLQALKKGAAEELKKLRGLLG</sequence>
<reference evidence="1 2" key="1">
    <citation type="submission" date="2019-08" db="EMBL/GenBank/DDBJ databases">
        <title>Luteimonas viscosus sp. nov., isolated from soil of a sunflower field.</title>
        <authorList>
            <person name="Jianli Z."/>
            <person name="Ying Z."/>
        </authorList>
    </citation>
    <scope>NUCLEOTIDE SEQUENCE [LARGE SCALE GENOMIC DNA]</scope>
    <source>
        <strain evidence="1 2">XBU10</strain>
    </source>
</reference>
<name>A0A5D4XLP0_9GAMM</name>
<comment type="caution">
    <text evidence="1">The sequence shown here is derived from an EMBL/GenBank/DDBJ whole genome shotgun (WGS) entry which is preliminary data.</text>
</comment>
<dbReference type="EMBL" id="VTFT01000002">
    <property type="protein sequence ID" value="TYT23812.1"/>
    <property type="molecule type" value="Genomic_DNA"/>
</dbReference>
<protein>
    <submittedName>
        <fullName evidence="1">Uncharacterized protein</fullName>
    </submittedName>
</protein>
<dbReference type="AlphaFoldDB" id="A0A5D4XLP0"/>
<evidence type="ECO:0000313" key="1">
    <source>
        <dbReference type="EMBL" id="TYT23812.1"/>
    </source>
</evidence>
<proteinExistence type="predicted"/>